<evidence type="ECO:0000256" key="1">
    <source>
        <dbReference type="SAM" id="MobiDB-lite"/>
    </source>
</evidence>
<dbReference type="Proteomes" id="UP000225379">
    <property type="component" value="Unassembled WGS sequence"/>
</dbReference>
<feature type="compositionally biased region" description="Low complexity" evidence="1">
    <location>
        <begin position="48"/>
        <end position="78"/>
    </location>
</feature>
<proteinExistence type="predicted"/>
<reference evidence="3" key="1">
    <citation type="submission" date="2017-10" db="EMBL/GenBank/DDBJ databases">
        <authorList>
            <person name="Kravchenko I.K."/>
            <person name="Grouzdev D.S."/>
        </authorList>
    </citation>
    <scope>NUCLEOTIDE SEQUENCE [LARGE SCALE GENOMIC DNA]</scope>
    <source>
        <strain evidence="3">B2</strain>
    </source>
</reference>
<keyword evidence="3" id="KW-1185">Reference proteome</keyword>
<dbReference type="EMBL" id="PDKW01000040">
    <property type="protein sequence ID" value="PGH57307.1"/>
    <property type="molecule type" value="Genomic_DNA"/>
</dbReference>
<evidence type="ECO:0000313" key="2">
    <source>
        <dbReference type="EMBL" id="PGH57307.1"/>
    </source>
</evidence>
<evidence type="ECO:0000313" key="3">
    <source>
        <dbReference type="Proteomes" id="UP000225379"/>
    </source>
</evidence>
<name>A0A2B8BJA6_9PROT</name>
<dbReference type="AlphaFoldDB" id="A0A2B8BJA6"/>
<accession>A0A2B8BJA6</accession>
<comment type="caution">
    <text evidence="2">The sequence shown here is derived from an EMBL/GenBank/DDBJ whole genome shotgun (WGS) entry which is preliminary data.</text>
</comment>
<organism evidence="2 3">
    <name type="scientific">Azospirillum palustre</name>
    <dbReference type="NCBI Taxonomy" id="2044885"/>
    <lineage>
        <taxon>Bacteria</taxon>
        <taxon>Pseudomonadati</taxon>
        <taxon>Pseudomonadota</taxon>
        <taxon>Alphaproteobacteria</taxon>
        <taxon>Rhodospirillales</taxon>
        <taxon>Azospirillaceae</taxon>
        <taxon>Azospirillum</taxon>
    </lineage>
</organism>
<feature type="region of interest" description="Disordered" evidence="1">
    <location>
        <begin position="32"/>
        <end position="78"/>
    </location>
</feature>
<sequence>MHASPCGTAETEPRERTSGAYLGAACFVMSTPASQETGPPRNPERFTARNAPAGAPRGPSPWWRHSPPPSTAAGSPTA</sequence>
<protein>
    <submittedName>
        <fullName evidence="2">Uncharacterized protein</fullName>
    </submittedName>
</protein>
<gene>
    <name evidence="2" type="ORF">CRT60_12700</name>
</gene>